<feature type="domain" description="Major facilitator superfamily (MFS) profile" evidence="5">
    <location>
        <begin position="15"/>
        <end position="448"/>
    </location>
</feature>
<keyword evidence="4" id="KW-0472">Membrane</keyword>
<dbReference type="PANTHER" id="PTHR42718:SF24">
    <property type="entry name" value="MAJOR FACILITATOR SUPERFAMILY (MFS) PROFILE DOMAIN-CONTAINING PROTEIN"/>
    <property type="match status" value="1"/>
</dbReference>
<gene>
    <name evidence="6" type="ORF">PFR_JS10_2221</name>
</gene>
<dbReference type="EMBL" id="LT576035">
    <property type="protein sequence ID" value="SBN39864.1"/>
    <property type="molecule type" value="Genomic_DNA"/>
</dbReference>
<keyword evidence="2" id="KW-0812">Transmembrane</keyword>
<dbReference type="Pfam" id="PF07690">
    <property type="entry name" value="MFS_1"/>
    <property type="match status" value="1"/>
</dbReference>
<name>A0A2C7AY00_9ACTN</name>
<dbReference type="PROSITE" id="PS50850">
    <property type="entry name" value="MFS"/>
    <property type="match status" value="1"/>
</dbReference>
<evidence type="ECO:0000256" key="3">
    <source>
        <dbReference type="ARBA" id="ARBA00022989"/>
    </source>
</evidence>
<evidence type="ECO:0000256" key="2">
    <source>
        <dbReference type="ARBA" id="ARBA00022692"/>
    </source>
</evidence>
<dbReference type="InterPro" id="IPR011701">
    <property type="entry name" value="MFS"/>
</dbReference>
<keyword evidence="3" id="KW-1133">Transmembrane helix</keyword>
<dbReference type="Gene3D" id="1.20.1250.20">
    <property type="entry name" value="MFS general substrate transporter like domains"/>
    <property type="match status" value="1"/>
</dbReference>
<organism evidence="6">
    <name type="scientific">Propionibacterium freudenreichii</name>
    <dbReference type="NCBI Taxonomy" id="1744"/>
    <lineage>
        <taxon>Bacteria</taxon>
        <taxon>Bacillati</taxon>
        <taxon>Actinomycetota</taxon>
        <taxon>Actinomycetes</taxon>
        <taxon>Propionibacteriales</taxon>
        <taxon>Propionibacteriaceae</taxon>
        <taxon>Propionibacterium</taxon>
    </lineage>
</organism>
<sequence>MGSGMELNWTTRLVVAAVLLAAAFTGLLNQTLMVTAMPMMMHDFGISLSLAQWLTTGNVLVVGVVTPVSAMLYERFSTRALFLWSTGLFIAASVLGFVADNFWPVLAARLLQAVASGIIMSFAQIALLRITSPRRMGTVLGLYMMVVSAGPAVGPVMSGVMLEYLSWHALFGAGVLMMAVVFAAAVFTLPNIKAARKIAIDWPSFVLSFVGMGLFLAGISTVQEAPLVGVSMMVAGLLFVAWFARRQWSSAQPLLNLRLLKGATFRRMTVGVMLAFGVFLGTETIIPVLLESHAGRSGFATALVMLPGAVSNVIASPLTGRVFDARGLRTIWAWGSGITVVSAVALLAVSPASAPWAIAGAYLLRVVGTSVMSALPTARALKGLTGEDISHASALLNSLRQVAGALSNTVLVWAVAVVPDFTDGFRLAMAITAAATVVMVVVFARQARLDRAGA</sequence>
<reference evidence="6" key="1">
    <citation type="submission" date="2016-05" db="EMBL/GenBank/DDBJ databases">
        <authorList>
            <person name="Lavstsen T."/>
            <person name="Jespersen J.S."/>
        </authorList>
    </citation>
    <scope>NUCLEOTIDE SEQUENCE</scope>
    <source>
        <strain evidence="6">PFRJS10</strain>
    </source>
</reference>
<dbReference type="InterPro" id="IPR036259">
    <property type="entry name" value="MFS_trans_sf"/>
</dbReference>
<dbReference type="PRINTS" id="PR01036">
    <property type="entry name" value="TCRTETB"/>
</dbReference>
<dbReference type="Gene3D" id="1.20.1720.10">
    <property type="entry name" value="Multidrug resistance protein D"/>
    <property type="match status" value="1"/>
</dbReference>
<dbReference type="PANTHER" id="PTHR42718">
    <property type="entry name" value="MAJOR FACILITATOR SUPERFAMILY MULTIDRUG TRANSPORTER MFSC"/>
    <property type="match status" value="1"/>
</dbReference>
<dbReference type="InterPro" id="IPR020846">
    <property type="entry name" value="MFS_dom"/>
</dbReference>
<evidence type="ECO:0000256" key="1">
    <source>
        <dbReference type="ARBA" id="ARBA00004651"/>
    </source>
</evidence>
<proteinExistence type="predicted"/>
<dbReference type="SUPFAM" id="SSF103473">
    <property type="entry name" value="MFS general substrate transporter"/>
    <property type="match status" value="1"/>
</dbReference>
<comment type="subcellular location">
    <subcellularLocation>
        <location evidence="1">Cell membrane</location>
        <topology evidence="1">Multi-pass membrane protein</topology>
    </subcellularLocation>
</comment>
<dbReference type="GO" id="GO:0022857">
    <property type="term" value="F:transmembrane transporter activity"/>
    <property type="evidence" value="ECO:0007669"/>
    <property type="project" value="InterPro"/>
</dbReference>
<dbReference type="AlphaFoldDB" id="A0A2C7AY00"/>
<protein>
    <submittedName>
        <fullName evidence="6">Multidrug resistance protein YcnB</fullName>
    </submittedName>
</protein>
<evidence type="ECO:0000259" key="5">
    <source>
        <dbReference type="PROSITE" id="PS50850"/>
    </source>
</evidence>
<accession>A0A2C7AY00</accession>
<evidence type="ECO:0000256" key="4">
    <source>
        <dbReference type="ARBA" id="ARBA00023136"/>
    </source>
</evidence>
<dbReference type="GO" id="GO:0005886">
    <property type="term" value="C:plasma membrane"/>
    <property type="evidence" value="ECO:0007669"/>
    <property type="project" value="UniProtKB-SubCell"/>
</dbReference>
<evidence type="ECO:0000313" key="6">
    <source>
        <dbReference type="EMBL" id="SBN39864.1"/>
    </source>
</evidence>